<proteinExistence type="predicted"/>
<feature type="region of interest" description="Disordered" evidence="1">
    <location>
        <begin position="138"/>
        <end position="183"/>
    </location>
</feature>
<evidence type="ECO:0000256" key="1">
    <source>
        <dbReference type="SAM" id="MobiDB-lite"/>
    </source>
</evidence>
<evidence type="ECO:0000313" key="2">
    <source>
        <dbReference type="EMBL" id="UFW88714.1"/>
    </source>
</evidence>
<accession>A0ABY3QRR1</accession>
<name>A0ABY3QRR1_9BRAD</name>
<protein>
    <submittedName>
        <fullName evidence="2">Uncharacterized protein</fullName>
    </submittedName>
</protein>
<dbReference type="Proteomes" id="UP001430990">
    <property type="component" value="Chromosome"/>
</dbReference>
<gene>
    <name evidence="2" type="ORF">BjapCC829_09540</name>
</gene>
<dbReference type="RefSeq" id="WP_231144307.1">
    <property type="nucleotide sequence ID" value="NZ_CP088100.1"/>
</dbReference>
<organism evidence="2 3">
    <name type="scientific">Bradyrhizobium barranii</name>
    <dbReference type="NCBI Taxonomy" id="2992140"/>
    <lineage>
        <taxon>Bacteria</taxon>
        <taxon>Pseudomonadati</taxon>
        <taxon>Pseudomonadota</taxon>
        <taxon>Alphaproteobacteria</taxon>
        <taxon>Hyphomicrobiales</taxon>
        <taxon>Nitrobacteraceae</taxon>
        <taxon>Bradyrhizobium</taxon>
    </lineage>
</organism>
<sequence>MPQSNLLGAGRRWIVRIVASIAMLCGTVGVVHAQCVDRSERVAQIALDAFVAEPSALLNQLRNEKEKLSGRLQGYLVTDISVLKSVQSLTRAATQADRASIGTALHRAEIRCRASKPEMAQKISDFVAKIHDSAVLAGYSSEPDDVPPPPPTTANMAKPGGGLMSGEYKTDLADPFASMPLPE</sequence>
<keyword evidence="3" id="KW-1185">Reference proteome</keyword>
<reference evidence="2" key="1">
    <citation type="submission" date="2021-11" db="EMBL/GenBank/DDBJ databases">
        <title>Australian commercial rhizobial inoculants.</title>
        <authorList>
            <person name="Kohlmeier M.G."/>
            <person name="O'Hara G.W."/>
            <person name="Colombi E."/>
            <person name="Ramsay J.P."/>
            <person name="Terpolilli J."/>
        </authorList>
    </citation>
    <scope>NUCLEOTIDE SEQUENCE</scope>
    <source>
        <strain evidence="2">CC829</strain>
    </source>
</reference>
<dbReference type="EMBL" id="CP088100">
    <property type="protein sequence ID" value="UFW88714.1"/>
    <property type="molecule type" value="Genomic_DNA"/>
</dbReference>
<evidence type="ECO:0000313" key="3">
    <source>
        <dbReference type="Proteomes" id="UP001430990"/>
    </source>
</evidence>